<dbReference type="InterPro" id="IPR016181">
    <property type="entry name" value="Acyl_CoA_acyltransferase"/>
</dbReference>
<evidence type="ECO:0000313" key="3">
    <source>
        <dbReference type="Proteomes" id="UP000031982"/>
    </source>
</evidence>
<dbReference type="Proteomes" id="UP000031982">
    <property type="component" value="Unassembled WGS sequence"/>
</dbReference>
<feature type="domain" description="N-acetyltransferase" evidence="1">
    <location>
        <begin position="1"/>
        <end position="158"/>
    </location>
</feature>
<sequence>MEIRLLTAADAERYRNLRLQALQHSPEAFLMTYEEEASQTDSLQQYREKLQRESSYTYGIFKGAELVGIGTLQAEKPLKVRHKGNVFAMYVAQGERGGGLVESAAAAADSTSPVTGSGAAALNCGICQPCCEGIICFFRIPPIWLRGTSIKMEWAILG</sequence>
<dbReference type="EMBL" id="JXLP01000016">
    <property type="protein sequence ID" value="KIL77243.1"/>
    <property type="molecule type" value="Genomic_DNA"/>
</dbReference>
<dbReference type="PROSITE" id="PS51186">
    <property type="entry name" value="GNAT"/>
    <property type="match status" value="1"/>
</dbReference>
<dbReference type="SUPFAM" id="SSF55729">
    <property type="entry name" value="Acyl-CoA N-acyltransferases (Nat)"/>
    <property type="match status" value="1"/>
</dbReference>
<keyword evidence="3" id="KW-1185">Reference proteome</keyword>
<gene>
    <name evidence="2" type="ORF">SD77_1690</name>
</gene>
<protein>
    <submittedName>
        <fullName evidence="2">Acetyltransferase, GNAT family</fullName>
    </submittedName>
</protein>
<dbReference type="Gene3D" id="3.40.630.30">
    <property type="match status" value="1"/>
</dbReference>
<accession>A0ABR5AR72</accession>
<organism evidence="2 3">
    <name type="scientific">Bacillus badius</name>
    <dbReference type="NCBI Taxonomy" id="1455"/>
    <lineage>
        <taxon>Bacteria</taxon>
        <taxon>Bacillati</taxon>
        <taxon>Bacillota</taxon>
        <taxon>Bacilli</taxon>
        <taxon>Bacillales</taxon>
        <taxon>Bacillaceae</taxon>
        <taxon>Pseudobacillus</taxon>
    </lineage>
</organism>
<comment type="caution">
    <text evidence="2">The sequence shown here is derived from an EMBL/GenBank/DDBJ whole genome shotgun (WGS) entry which is preliminary data.</text>
</comment>
<evidence type="ECO:0000313" key="2">
    <source>
        <dbReference type="EMBL" id="KIL77243.1"/>
    </source>
</evidence>
<name>A0ABR5AR72_BACBA</name>
<reference evidence="2 3" key="1">
    <citation type="submission" date="2015-01" db="EMBL/GenBank/DDBJ databases">
        <title>Genome Assembly of Bacillus badius MTCC 1458.</title>
        <authorList>
            <person name="Verma A."/>
            <person name="Khatri I."/>
            <person name="Mual P."/>
            <person name="Subramanian S."/>
            <person name="Krishnamurthi S."/>
        </authorList>
    </citation>
    <scope>NUCLEOTIDE SEQUENCE [LARGE SCALE GENOMIC DNA]</scope>
    <source>
        <strain evidence="2 3">MTCC 1458</strain>
    </source>
</reference>
<proteinExistence type="predicted"/>
<dbReference type="InterPro" id="IPR000182">
    <property type="entry name" value="GNAT_dom"/>
</dbReference>
<evidence type="ECO:0000259" key="1">
    <source>
        <dbReference type="PROSITE" id="PS51186"/>
    </source>
</evidence>